<feature type="transmembrane region" description="Helical" evidence="1">
    <location>
        <begin position="192"/>
        <end position="214"/>
    </location>
</feature>
<evidence type="ECO:0000259" key="2">
    <source>
        <dbReference type="Pfam" id="PF13271"/>
    </source>
</evidence>
<dbReference type="AlphaFoldDB" id="A0A4R5C563"/>
<evidence type="ECO:0000313" key="4">
    <source>
        <dbReference type="Proteomes" id="UP000295479"/>
    </source>
</evidence>
<dbReference type="OrthoDB" id="9810187at2"/>
<dbReference type="EMBL" id="SMFK01000025">
    <property type="protein sequence ID" value="TDD93606.1"/>
    <property type="molecule type" value="Genomic_DNA"/>
</dbReference>
<organism evidence="3 4">
    <name type="scientific">Flavobacterium cellulosilyticum</name>
    <dbReference type="NCBI Taxonomy" id="2541731"/>
    <lineage>
        <taxon>Bacteria</taxon>
        <taxon>Pseudomonadati</taxon>
        <taxon>Bacteroidota</taxon>
        <taxon>Flavobacteriia</taxon>
        <taxon>Flavobacteriales</taxon>
        <taxon>Flavobacteriaceae</taxon>
        <taxon>Flavobacterium</taxon>
    </lineage>
</organism>
<dbReference type="InterPro" id="IPR025139">
    <property type="entry name" value="DUF4062"/>
</dbReference>
<feature type="transmembrane region" description="Helical" evidence="1">
    <location>
        <begin position="166"/>
        <end position="186"/>
    </location>
</feature>
<keyword evidence="1" id="KW-0472">Membrane</keyword>
<dbReference type="Pfam" id="PF13271">
    <property type="entry name" value="DUF4062"/>
    <property type="match status" value="1"/>
</dbReference>
<reference evidence="3 4" key="1">
    <citation type="submission" date="2019-03" db="EMBL/GenBank/DDBJ databases">
        <title>Flavobacterium AR-3-4 sp. nov. isolated from arctic soil.</title>
        <authorList>
            <person name="Chaudhary D.K."/>
        </authorList>
    </citation>
    <scope>NUCLEOTIDE SEQUENCE [LARGE SCALE GENOMIC DNA]</scope>
    <source>
        <strain evidence="3 4">AR-3-4</strain>
    </source>
</reference>
<name>A0A4R5C563_9FLAO</name>
<feature type="domain" description="DUF4062" evidence="2">
    <location>
        <begin position="5"/>
        <end position="93"/>
    </location>
</feature>
<keyword evidence="1" id="KW-1133">Transmembrane helix</keyword>
<accession>A0A4R5C563</accession>
<evidence type="ECO:0000256" key="1">
    <source>
        <dbReference type="SAM" id="Phobius"/>
    </source>
</evidence>
<dbReference type="RefSeq" id="WP_132009963.1">
    <property type="nucleotide sequence ID" value="NZ_SMFK01000025.1"/>
</dbReference>
<keyword evidence="4" id="KW-1185">Reference proteome</keyword>
<gene>
    <name evidence="3" type="ORF">E0F76_18845</name>
</gene>
<protein>
    <submittedName>
        <fullName evidence="3">DUF4062 domain-containing protein</fullName>
    </submittedName>
</protein>
<comment type="caution">
    <text evidence="3">The sequence shown here is derived from an EMBL/GenBank/DDBJ whole genome shotgun (WGS) entry which is preliminary data.</text>
</comment>
<proteinExistence type="predicted"/>
<evidence type="ECO:0000313" key="3">
    <source>
        <dbReference type="EMBL" id="TDD93606.1"/>
    </source>
</evidence>
<sequence>MEKRKVYLSSTFKDLESYRTLVIKKFESEFSESFELCRVMEYMYDNGKSIPSIEECIEEVKESDIYLLILGNRIGSYPPNSDKTYTELEYETALSMRDEKFIFRFVNTNFKKTECEDENKYQKIKSMLSELRPQEFKNLSTFENRFLTCMSVLLQQPVKSQNQRNFYIIFSIIIGLIGAITTYITYTSTIDFDYNIAVTSLVPLIFSCIILFILKDILFPTTMSTSKT</sequence>
<dbReference type="Proteomes" id="UP000295479">
    <property type="component" value="Unassembled WGS sequence"/>
</dbReference>
<keyword evidence="1" id="KW-0812">Transmembrane</keyword>